<dbReference type="AlphaFoldDB" id="A0AAX6E5N8"/>
<keyword evidence="7" id="KW-0833">Ubl conjugation pathway</keyword>
<feature type="transmembrane region" description="Helical" evidence="11">
    <location>
        <begin position="795"/>
        <end position="814"/>
    </location>
</feature>
<feature type="region of interest" description="Disordered" evidence="10">
    <location>
        <begin position="455"/>
        <end position="476"/>
    </location>
</feature>
<keyword evidence="9 11" id="KW-0472">Membrane</keyword>
<evidence type="ECO:0000259" key="13">
    <source>
        <dbReference type="Pfam" id="PF11145"/>
    </source>
</evidence>
<dbReference type="Pfam" id="PF25333">
    <property type="entry name" value="DUF2921_N"/>
    <property type="match status" value="3"/>
</dbReference>
<keyword evidence="8 11" id="KW-1133">Transmembrane helix</keyword>
<proteinExistence type="predicted"/>
<comment type="catalytic activity">
    <reaction evidence="1">
        <text>S-ubiquitinyl-[E2 ubiquitin-conjugating enzyme]-L-cysteine + [acceptor protein]-L-lysine = [E2 ubiquitin-conjugating enzyme]-L-cysteine + N(6)-ubiquitinyl-[acceptor protein]-L-lysine.</text>
        <dbReference type="EC" id="2.3.2.27"/>
    </reaction>
</comment>
<organism evidence="15 16">
    <name type="scientific">Iris pallida</name>
    <name type="common">Sweet iris</name>
    <dbReference type="NCBI Taxonomy" id="29817"/>
    <lineage>
        <taxon>Eukaryota</taxon>
        <taxon>Viridiplantae</taxon>
        <taxon>Streptophyta</taxon>
        <taxon>Embryophyta</taxon>
        <taxon>Tracheophyta</taxon>
        <taxon>Spermatophyta</taxon>
        <taxon>Magnoliopsida</taxon>
        <taxon>Liliopsida</taxon>
        <taxon>Asparagales</taxon>
        <taxon>Iridaceae</taxon>
        <taxon>Iridoideae</taxon>
        <taxon>Irideae</taxon>
        <taxon>Iris</taxon>
    </lineage>
</organism>
<feature type="domain" description="SWEET-like" evidence="13">
    <location>
        <begin position="660"/>
        <end position="949"/>
    </location>
</feature>
<dbReference type="GO" id="GO:0012505">
    <property type="term" value="C:endomembrane system"/>
    <property type="evidence" value="ECO:0007669"/>
    <property type="project" value="UniProtKB-SubCell"/>
</dbReference>
<comment type="subcellular location">
    <subcellularLocation>
        <location evidence="2">Endomembrane system</location>
        <topology evidence="2">Multi-pass membrane protein</topology>
    </subcellularLocation>
</comment>
<feature type="signal peptide" evidence="12">
    <location>
        <begin position="1"/>
        <end position="31"/>
    </location>
</feature>
<protein>
    <recommendedName>
        <fullName evidence="4">RING-type E3 ubiquitin transferase</fullName>
        <ecNumber evidence="4">2.3.2.27</ecNumber>
    </recommendedName>
</protein>
<feature type="transmembrane region" description="Helical" evidence="11">
    <location>
        <begin position="916"/>
        <end position="935"/>
    </location>
</feature>
<reference evidence="15" key="2">
    <citation type="submission" date="2023-04" db="EMBL/GenBank/DDBJ databases">
        <authorList>
            <person name="Bruccoleri R.E."/>
            <person name="Oakeley E.J."/>
            <person name="Faust A.-M."/>
            <person name="Dessus-Babus S."/>
            <person name="Altorfer M."/>
            <person name="Burckhardt D."/>
            <person name="Oertli M."/>
            <person name="Naumann U."/>
            <person name="Petersen F."/>
            <person name="Wong J."/>
        </authorList>
    </citation>
    <scope>NUCLEOTIDE SEQUENCE</scope>
    <source>
        <strain evidence="15">GSM-AAB239-AS_SAM_17_03QT</strain>
        <tissue evidence="15">Leaf</tissue>
    </source>
</reference>
<reference evidence="15" key="1">
    <citation type="journal article" date="2023" name="GigaByte">
        <title>Genome assembly of the bearded iris, Iris pallida Lam.</title>
        <authorList>
            <person name="Bruccoleri R.E."/>
            <person name="Oakeley E.J."/>
            <person name="Faust A.M.E."/>
            <person name="Altorfer M."/>
            <person name="Dessus-Babus S."/>
            <person name="Burckhardt D."/>
            <person name="Oertli M."/>
            <person name="Naumann U."/>
            <person name="Petersen F."/>
            <person name="Wong J."/>
        </authorList>
    </citation>
    <scope>NUCLEOTIDE SEQUENCE</scope>
    <source>
        <strain evidence="15">GSM-AAB239-AS_SAM_17_03QT</strain>
    </source>
</reference>
<feature type="transmembrane region" description="Helical" evidence="11">
    <location>
        <begin position="699"/>
        <end position="727"/>
    </location>
</feature>
<dbReference type="PANTHER" id="PTHR33389:SF18">
    <property type="entry name" value="OS01G0677900 PROTEIN"/>
    <property type="match status" value="1"/>
</dbReference>
<feature type="domain" description="DUF2921" evidence="14">
    <location>
        <begin position="240"/>
        <end position="414"/>
    </location>
</feature>
<gene>
    <name evidence="15" type="ORF">M6B38_207840</name>
</gene>
<evidence type="ECO:0000256" key="7">
    <source>
        <dbReference type="ARBA" id="ARBA00022786"/>
    </source>
</evidence>
<name>A0AAX6E5N8_IRIPA</name>
<accession>A0AAX6E5N8</accession>
<dbReference type="Pfam" id="PF11145">
    <property type="entry name" value="DUF2921"/>
    <property type="match status" value="1"/>
</dbReference>
<feature type="domain" description="DUF2921" evidence="14">
    <location>
        <begin position="457"/>
        <end position="645"/>
    </location>
</feature>
<dbReference type="EMBL" id="JANAVB010039818">
    <property type="protein sequence ID" value="KAJ6799392.1"/>
    <property type="molecule type" value="Genomic_DNA"/>
</dbReference>
<dbReference type="InterPro" id="IPR021319">
    <property type="entry name" value="DUF2921"/>
</dbReference>
<sequence>MVTSSMEPPSHCGTLLLSLLILALFPYSTTSSSLAKGYVDHCEAIVPHSTPTVGTIDYQYSSTYISLQNGFFSGGDVLLAPDDDTSNSVPSVPGYFQFYSRSLHPTRTPGIFKLDGSLYLSGPGHAHFGRGRRNWHNAVVVYGFGRTANFDMTGFWSKPSGKICMVGSGRASSNQGRISLKPTAAVLKLNYPEASDISTSLVNGSIESLGAADSPAHFRPVSLLAYAQYNYSYTKIPQARSSCSRHVDDDVVVPEEVLRLFEDGSSSTSTTCSYVQFMFRGWFELERGVTNASCSVLDCRLLGFEPRFMSWSLVGCSEDGRVHMYVTFSRDADSGHFGGAMHPERSFVAEGVWDGEKNRLCVLALPVMIPNNSPVADAFVGGGGNAAVGISLWLPRVLSIEMRSTMIGRIWSEKAVAAASGSTRAMISFRNINVETGIDSLPGVRYKYTRTHDANTKSCRSSSRGRDTGNGMYPDGSSIGDLRFDLSLTNKEGQSTWGSAVPLSLGETFYGYSAGSFNPVLDIETAKLEAGAKPVLLNVSYKLSYGSFNSSSSSSSLRMYVDVSAEGVYNTETGTICMVGCRDGDRMDSDLHENIGNGYPMDCEISVSIQLAPMNASSFDTGIHLNGTIRSTRKKGADPLYFEPIEMSSYNMYAAEAVRTVRRMGAEVVMVLVSKTLSCVLVVLQLLHAKRRPQALPSVSVGTLVVVALGHAAHLVLNFEALFSAAGTNKQVDVLLRSGGWLEANEVVVRLTTLLALLLQLRLLQSAWSARSSSDDDDDAKRKKKSSLWAAERRALGSYCLPLYVAGALIAWLVHQTQSKKLRADVVNARRHGYSVWEALISYAGLLTDGFLLPQIVLNAVGNCAEKALSPPYYVGMTLVRSFPHVYDAYRRSHYYVPSVDSSIIFATPQEGYYSLAWDIVVPLGGVLFAVLIFFQQKLGGSFFLPKRFRSVGDGYELVSVSTI</sequence>
<dbReference type="PANTHER" id="PTHR33389">
    <property type="entry name" value="FAMILY PROTEIN, PUTATIVE (DUF2921)-RELATED"/>
    <property type="match status" value="1"/>
</dbReference>
<keyword evidence="16" id="KW-1185">Reference proteome</keyword>
<evidence type="ECO:0000256" key="10">
    <source>
        <dbReference type="SAM" id="MobiDB-lite"/>
    </source>
</evidence>
<keyword evidence="5" id="KW-0808">Transferase</keyword>
<evidence type="ECO:0000256" key="2">
    <source>
        <dbReference type="ARBA" id="ARBA00004127"/>
    </source>
</evidence>
<dbReference type="GO" id="GO:0061630">
    <property type="term" value="F:ubiquitin protein ligase activity"/>
    <property type="evidence" value="ECO:0007669"/>
    <property type="project" value="UniProtKB-EC"/>
</dbReference>
<evidence type="ECO:0000259" key="14">
    <source>
        <dbReference type="Pfam" id="PF25333"/>
    </source>
</evidence>
<dbReference type="InterPro" id="IPR057425">
    <property type="entry name" value="DUF2921_N"/>
</dbReference>
<evidence type="ECO:0000256" key="12">
    <source>
        <dbReference type="SAM" id="SignalP"/>
    </source>
</evidence>
<evidence type="ECO:0000256" key="3">
    <source>
        <dbReference type="ARBA" id="ARBA00004906"/>
    </source>
</evidence>
<evidence type="ECO:0000256" key="1">
    <source>
        <dbReference type="ARBA" id="ARBA00000900"/>
    </source>
</evidence>
<evidence type="ECO:0000256" key="5">
    <source>
        <dbReference type="ARBA" id="ARBA00022679"/>
    </source>
</evidence>
<feature type="transmembrane region" description="Helical" evidence="11">
    <location>
        <begin position="668"/>
        <end position="687"/>
    </location>
</feature>
<evidence type="ECO:0000256" key="8">
    <source>
        <dbReference type="ARBA" id="ARBA00022989"/>
    </source>
</evidence>
<dbReference type="Proteomes" id="UP001140949">
    <property type="component" value="Unassembled WGS sequence"/>
</dbReference>
<evidence type="ECO:0000313" key="15">
    <source>
        <dbReference type="EMBL" id="KAJ6799392.1"/>
    </source>
</evidence>
<comment type="pathway">
    <text evidence="3">Protein modification; protein ubiquitination.</text>
</comment>
<keyword evidence="12" id="KW-0732">Signal</keyword>
<dbReference type="EC" id="2.3.2.27" evidence="4"/>
<keyword evidence="6 11" id="KW-0812">Transmembrane</keyword>
<evidence type="ECO:0000256" key="4">
    <source>
        <dbReference type="ARBA" id="ARBA00012483"/>
    </source>
</evidence>
<feature type="domain" description="DUF2921" evidence="14">
    <location>
        <begin position="39"/>
        <end position="222"/>
    </location>
</feature>
<comment type="caution">
    <text evidence="15">The sequence shown here is derived from an EMBL/GenBank/DDBJ whole genome shotgun (WGS) entry which is preliminary data.</text>
</comment>
<evidence type="ECO:0000256" key="11">
    <source>
        <dbReference type="SAM" id="Phobius"/>
    </source>
</evidence>
<evidence type="ECO:0000313" key="16">
    <source>
        <dbReference type="Proteomes" id="UP001140949"/>
    </source>
</evidence>
<evidence type="ECO:0000256" key="6">
    <source>
        <dbReference type="ARBA" id="ARBA00022692"/>
    </source>
</evidence>
<evidence type="ECO:0000256" key="9">
    <source>
        <dbReference type="ARBA" id="ARBA00023136"/>
    </source>
</evidence>
<feature type="chain" id="PRO_5043365750" description="RING-type E3 ubiquitin transferase" evidence="12">
    <location>
        <begin position="32"/>
        <end position="964"/>
    </location>
</feature>